<dbReference type="RefSeq" id="XP_041405739.1">
    <property type="nucleotide sequence ID" value="XM_041549805.1"/>
</dbReference>
<evidence type="ECO:0000313" key="3">
    <source>
        <dbReference type="EMBL" id="CAB4253894.1"/>
    </source>
</evidence>
<feature type="compositionally biased region" description="Polar residues" evidence="1">
    <location>
        <begin position="599"/>
        <end position="609"/>
    </location>
</feature>
<accession>A0A8H2VE32</accession>
<sequence length="620" mass="66294">MAMVQDNSTKIADILTSSTDTWLPQTATVDSSTLAISPSSIEITNQDSAHQYSLSTTGSFAIDVSETVSTSLTYLPISSSSSVSTFDTQVSSSPLTTVPIETRPTSSITSLYGSSGSFDLSSSIVSEITSPSYSKASSSSSAINDQLTEIPSTTGSSNNSNSFPLSKSSSLLSATNSIWDNDAYSTLTIDYNENQTTYLHTTTGNPTTSVMGSNLIESNTTSINDPFLSIFNALKNSTTHNYTSYLTTGISSSSPKGIGYNISNTTRTYKNLSPSSSSSNITMTVSSSSNVHTSTSPITRNTTTLQHVSSSSSSSLAQATTTTNIDSSSSSNSSSSSSTELPSSTVDYSYLEDESALYYVYTQQYDFTDSMTSFTTGFPETITIAKSSVSGEATTSFSIPSSTITANVSMYEKLLNGALDGSESSSKDQTQSHSSKVGTVVGSVVGSIGGVIVAVLLLWWFLRSRKNKSSKMNHDYDKSFSHEIHDRQGYSSTRRTPASSSYINENAIKITTRMSPQMNLPPTKYSATNPFTNQEETQTRHPPPVPLPRKNKIDNFYGPDTQSWIGRNAVSYASSSAESSFADDSTMSSSSIRLGSRYDSPSSNVHSTISNPQGFFREII</sequence>
<feature type="compositionally biased region" description="Low complexity" evidence="1">
    <location>
        <begin position="578"/>
        <end position="591"/>
    </location>
</feature>
<keyword evidence="2" id="KW-1133">Transmembrane helix</keyword>
<keyword evidence="4" id="KW-1185">Reference proteome</keyword>
<keyword evidence="2" id="KW-0812">Transmembrane</keyword>
<feature type="region of interest" description="Disordered" evidence="1">
    <location>
        <begin position="269"/>
        <end position="343"/>
    </location>
</feature>
<evidence type="ECO:0000313" key="4">
    <source>
        <dbReference type="Proteomes" id="UP000644660"/>
    </source>
</evidence>
<dbReference type="OrthoDB" id="4036548at2759"/>
<keyword evidence="2" id="KW-0472">Membrane</keyword>
<feature type="region of interest" description="Disordered" evidence="1">
    <location>
        <begin position="578"/>
        <end position="609"/>
    </location>
</feature>
<reference evidence="3 4" key="1">
    <citation type="submission" date="2020-05" db="EMBL/GenBank/DDBJ databases">
        <authorList>
            <person name="Casaregola S."/>
            <person name="Devillers H."/>
            <person name="Grondin C."/>
        </authorList>
    </citation>
    <scope>NUCLEOTIDE SEQUENCE [LARGE SCALE GENOMIC DNA]</scope>
    <source>
        <strain evidence="3 4">CLIB 1767</strain>
    </source>
</reference>
<gene>
    <name evidence="3" type="ORF">KABA2_03S07810</name>
</gene>
<proteinExistence type="predicted"/>
<evidence type="ECO:0000256" key="2">
    <source>
        <dbReference type="SAM" id="Phobius"/>
    </source>
</evidence>
<name>A0A8H2VE32_9SACH</name>
<protein>
    <recommendedName>
        <fullName evidence="5">Topoisomerase I damage affected protein 7</fullName>
    </recommendedName>
</protein>
<evidence type="ECO:0008006" key="5">
    <source>
        <dbReference type="Google" id="ProtNLM"/>
    </source>
</evidence>
<comment type="caution">
    <text evidence="3">The sequence shown here is derived from an EMBL/GenBank/DDBJ whole genome shotgun (WGS) entry which is preliminary data.</text>
</comment>
<organism evidence="3 4">
    <name type="scientific">Maudiozyma barnettii</name>
    <dbReference type="NCBI Taxonomy" id="61262"/>
    <lineage>
        <taxon>Eukaryota</taxon>
        <taxon>Fungi</taxon>
        <taxon>Dikarya</taxon>
        <taxon>Ascomycota</taxon>
        <taxon>Saccharomycotina</taxon>
        <taxon>Saccharomycetes</taxon>
        <taxon>Saccharomycetales</taxon>
        <taxon>Saccharomycetaceae</taxon>
        <taxon>Maudiozyma</taxon>
    </lineage>
</organism>
<dbReference type="Proteomes" id="UP000644660">
    <property type="component" value="Unassembled WGS sequence"/>
</dbReference>
<dbReference type="GeneID" id="64856869"/>
<dbReference type="AlphaFoldDB" id="A0A8H2VE32"/>
<feature type="compositionally biased region" description="Low complexity" evidence="1">
    <location>
        <begin position="273"/>
        <end position="343"/>
    </location>
</feature>
<dbReference type="EMBL" id="CAEFZW010000003">
    <property type="protein sequence ID" value="CAB4253894.1"/>
    <property type="molecule type" value="Genomic_DNA"/>
</dbReference>
<evidence type="ECO:0000256" key="1">
    <source>
        <dbReference type="SAM" id="MobiDB-lite"/>
    </source>
</evidence>
<feature type="transmembrane region" description="Helical" evidence="2">
    <location>
        <begin position="440"/>
        <end position="462"/>
    </location>
</feature>